<gene>
    <name evidence="5" type="ORF">S7711_06524</name>
</gene>
<feature type="transmembrane region" description="Helical" evidence="3">
    <location>
        <begin position="6"/>
        <end position="29"/>
    </location>
</feature>
<dbReference type="Proteomes" id="UP000028045">
    <property type="component" value="Unassembled WGS sequence"/>
</dbReference>
<dbReference type="InterPro" id="IPR029498">
    <property type="entry name" value="HeLo_dom"/>
</dbReference>
<dbReference type="EMBL" id="KL648196">
    <property type="protein sequence ID" value="KEY71769.1"/>
    <property type="molecule type" value="Genomic_DNA"/>
</dbReference>
<protein>
    <recommendedName>
        <fullName evidence="4">Prion-inhibition and propagation HeLo domain-containing protein</fullName>
    </recommendedName>
</protein>
<organism evidence="5 6">
    <name type="scientific">Stachybotrys chartarum (strain CBS 109288 / IBT 7711)</name>
    <name type="common">Toxic black mold</name>
    <name type="synonym">Stilbospora chartarum</name>
    <dbReference type="NCBI Taxonomy" id="1280523"/>
    <lineage>
        <taxon>Eukaryota</taxon>
        <taxon>Fungi</taxon>
        <taxon>Dikarya</taxon>
        <taxon>Ascomycota</taxon>
        <taxon>Pezizomycotina</taxon>
        <taxon>Sordariomycetes</taxon>
        <taxon>Hypocreomycetidae</taxon>
        <taxon>Hypocreales</taxon>
        <taxon>Stachybotryaceae</taxon>
        <taxon>Stachybotrys</taxon>
    </lineage>
</organism>
<feature type="compositionally biased region" description="Basic and acidic residues" evidence="2">
    <location>
        <begin position="581"/>
        <end position="592"/>
    </location>
</feature>
<evidence type="ECO:0000259" key="4">
    <source>
        <dbReference type="Pfam" id="PF14479"/>
    </source>
</evidence>
<evidence type="ECO:0000313" key="5">
    <source>
        <dbReference type="EMBL" id="KEY71769.1"/>
    </source>
</evidence>
<dbReference type="Gene3D" id="1.20.120.1020">
    <property type="entry name" value="Prion-inhibition and propagation, HeLo domain"/>
    <property type="match status" value="1"/>
</dbReference>
<name>A0A084B2J0_STACB</name>
<dbReference type="PANTHER" id="PTHR37542">
    <property type="entry name" value="HELO DOMAIN-CONTAINING PROTEIN-RELATED"/>
    <property type="match status" value="1"/>
</dbReference>
<keyword evidence="1" id="KW-0175">Coiled coil</keyword>
<keyword evidence="3" id="KW-0472">Membrane</keyword>
<keyword evidence="6" id="KW-1185">Reference proteome</keyword>
<accession>A0A084B2J0</accession>
<keyword evidence="3" id="KW-1133">Transmembrane helix</keyword>
<sequence length="592" mass="66339">MSGGVLEIPAFVIGVAGVFTACIDAFSYFKLYQNATRDIEVVLLKLDIEKARLLIWGENVGILSAHHRNSQLLNERVAELIKEILRQIQELLTDSDKLRTSYGVRTLDSPLSRAVDYISAKSLAIFQPSASRFLSRNATRLAGFSRGSPAARTRWAIHEREQFQELVNNLSHFVDRLFELINIGRETLDRVIIEDIESIIDVSRLAIVEEATENYPVYSEAARSAKASTEAGTLDRRTVAEHIRDVENISAVHPGTTAGDHNASDSGTATFYCLKGTFHVADMELIYGGETPRWDISSRNGNSRNTIGDLIYRAINISKEIRDEVESGILSDLLKLRTTDSNNDATPEQEAFIQAKLPLITLYIYCSPCVCLIHTALSVCKRLQSPYVTVQLRPDSRLVSSCCSTVNRTLGMRSLGEWVRDWEANAARYTSSIIARYLDTVWLDQRLDCLDYELPYDFQETSDSSLRFLILGEADYVSHMVQRAPGRIPKVMDIWHFKPTYMDVKRTFFGRFVEHGTVVEPPETLRVQSSNSSTPTMPPTLQPQNLGLRRPASPSSSASASRRRRYEVGAPGVGNELEGEESARSEAEEMDI</sequence>
<proteinExistence type="predicted"/>
<dbReference type="OrthoDB" id="5105237at2759"/>
<evidence type="ECO:0000256" key="1">
    <source>
        <dbReference type="SAM" id="Coils"/>
    </source>
</evidence>
<feature type="compositionally biased region" description="Low complexity" evidence="2">
    <location>
        <begin position="549"/>
        <end position="560"/>
    </location>
</feature>
<dbReference type="HOGENOM" id="CLU_029868_0_0_1"/>
<evidence type="ECO:0000256" key="2">
    <source>
        <dbReference type="SAM" id="MobiDB-lite"/>
    </source>
</evidence>
<dbReference type="Pfam" id="PF14479">
    <property type="entry name" value="HeLo"/>
    <property type="match status" value="1"/>
</dbReference>
<feature type="region of interest" description="Disordered" evidence="2">
    <location>
        <begin position="523"/>
        <end position="592"/>
    </location>
</feature>
<evidence type="ECO:0000313" key="6">
    <source>
        <dbReference type="Proteomes" id="UP000028045"/>
    </source>
</evidence>
<evidence type="ECO:0000256" key="3">
    <source>
        <dbReference type="SAM" id="Phobius"/>
    </source>
</evidence>
<dbReference type="AlphaFoldDB" id="A0A084B2J0"/>
<feature type="domain" description="Prion-inhibition and propagation HeLo" evidence="4">
    <location>
        <begin position="12"/>
        <end position="206"/>
    </location>
</feature>
<dbReference type="InterPro" id="IPR038305">
    <property type="entry name" value="HeLo_sf"/>
</dbReference>
<keyword evidence="3" id="KW-0812">Transmembrane</keyword>
<reference evidence="5 6" key="1">
    <citation type="journal article" date="2014" name="BMC Genomics">
        <title>Comparative genome sequencing reveals chemotype-specific gene clusters in the toxigenic black mold Stachybotrys.</title>
        <authorList>
            <person name="Semeiks J."/>
            <person name="Borek D."/>
            <person name="Otwinowski Z."/>
            <person name="Grishin N.V."/>
        </authorList>
    </citation>
    <scope>NUCLEOTIDE SEQUENCE [LARGE SCALE GENOMIC DNA]</scope>
    <source>
        <strain evidence="6">CBS 109288 / IBT 7711</strain>
    </source>
</reference>
<feature type="coiled-coil region" evidence="1">
    <location>
        <begin position="74"/>
        <end position="101"/>
    </location>
</feature>